<accession>A0ABX6ACU6</accession>
<protein>
    <submittedName>
        <fullName evidence="2">DUF3618 domain-containing protein</fullName>
    </submittedName>
</protein>
<dbReference type="InterPro" id="IPR022062">
    <property type="entry name" value="DUF3618"/>
</dbReference>
<evidence type="ECO:0000313" key="3">
    <source>
        <dbReference type="Proteomes" id="UP000327143"/>
    </source>
</evidence>
<dbReference type="Pfam" id="PF12277">
    <property type="entry name" value="DUF3618"/>
    <property type="match status" value="1"/>
</dbReference>
<feature type="region of interest" description="Disordered" evidence="1">
    <location>
        <begin position="1"/>
        <end position="32"/>
    </location>
</feature>
<dbReference type="RefSeq" id="WP_004989653.1">
    <property type="nucleotide sequence ID" value="NZ_CP023700.1"/>
</dbReference>
<dbReference type="Proteomes" id="UP000327143">
    <property type="component" value="Chromosome"/>
</dbReference>
<sequence>MTQDVTRSGSHLDADAERAADARGAKGPDELRRQIERTRHQLGDTVEQLASKMDVKGRARARADDLRDKAGAMTVQLRSSAAHAGRTGVRYRRPALITGAAAGAVVVASVMMRRYGGAGTGRVRMPAAGRTGTGRTWMPATGRTRPGTGGWRRTYRVRRPVGPVRRALLDLKSG</sequence>
<feature type="compositionally biased region" description="Basic and acidic residues" evidence="1">
    <location>
        <begin position="10"/>
        <end position="32"/>
    </location>
</feature>
<proteinExistence type="predicted"/>
<organism evidence="2 3">
    <name type="scientific">Streptomyces viridosporus T7A</name>
    <dbReference type="NCBI Taxonomy" id="665577"/>
    <lineage>
        <taxon>Bacteria</taxon>
        <taxon>Bacillati</taxon>
        <taxon>Actinomycetota</taxon>
        <taxon>Actinomycetes</taxon>
        <taxon>Kitasatosporales</taxon>
        <taxon>Streptomycetaceae</taxon>
        <taxon>Streptomyces</taxon>
    </lineage>
</organism>
<evidence type="ECO:0000256" key="1">
    <source>
        <dbReference type="SAM" id="MobiDB-lite"/>
    </source>
</evidence>
<keyword evidence="3" id="KW-1185">Reference proteome</keyword>
<dbReference type="EMBL" id="CP023700">
    <property type="protein sequence ID" value="QEU85111.1"/>
    <property type="molecule type" value="Genomic_DNA"/>
</dbReference>
<name>A0ABX6ACU6_STRVD</name>
<evidence type="ECO:0000313" key="2">
    <source>
        <dbReference type="EMBL" id="QEU85111.1"/>
    </source>
</evidence>
<gene>
    <name evidence="2" type="ORF">CP969_10590</name>
</gene>
<reference evidence="2 3" key="1">
    <citation type="submission" date="2017-09" db="EMBL/GenBank/DDBJ databases">
        <authorList>
            <person name="Lee N."/>
            <person name="Cho B.-K."/>
        </authorList>
    </citation>
    <scope>NUCLEOTIDE SEQUENCE [LARGE SCALE GENOMIC DNA]</scope>
    <source>
        <strain evidence="2 3">ATCC 39115</strain>
    </source>
</reference>